<dbReference type="EMBL" id="JAUEDK010000041">
    <property type="protein sequence ID" value="MDN0076751.1"/>
    <property type="molecule type" value="Genomic_DNA"/>
</dbReference>
<name>A0ABT7XSG8_9NEIS</name>
<keyword evidence="1" id="KW-1133">Transmembrane helix</keyword>
<keyword evidence="1" id="KW-0472">Membrane</keyword>
<comment type="caution">
    <text evidence="2">The sequence shown here is derived from an EMBL/GenBank/DDBJ whole genome shotgun (WGS) entry which is preliminary data.</text>
</comment>
<evidence type="ECO:0000313" key="2">
    <source>
        <dbReference type="EMBL" id="MDN0076751.1"/>
    </source>
</evidence>
<organism evidence="2 3">
    <name type="scientific">Crenobacter oryzisoli</name>
    <dbReference type="NCBI Taxonomy" id="3056844"/>
    <lineage>
        <taxon>Bacteria</taxon>
        <taxon>Pseudomonadati</taxon>
        <taxon>Pseudomonadota</taxon>
        <taxon>Betaproteobacteria</taxon>
        <taxon>Neisseriales</taxon>
        <taxon>Neisseriaceae</taxon>
        <taxon>Crenobacter</taxon>
    </lineage>
</organism>
<reference evidence="2" key="1">
    <citation type="submission" date="2023-06" db="EMBL/GenBank/DDBJ databases">
        <authorList>
            <person name="Zhang S."/>
        </authorList>
    </citation>
    <scope>NUCLEOTIDE SEQUENCE</scope>
    <source>
        <strain evidence="2">SG2303</strain>
    </source>
</reference>
<proteinExistence type="predicted"/>
<evidence type="ECO:0000313" key="3">
    <source>
        <dbReference type="Proteomes" id="UP001168540"/>
    </source>
</evidence>
<keyword evidence="1" id="KW-0812">Transmembrane</keyword>
<dbReference type="Proteomes" id="UP001168540">
    <property type="component" value="Unassembled WGS sequence"/>
</dbReference>
<feature type="transmembrane region" description="Helical" evidence="1">
    <location>
        <begin position="216"/>
        <end position="236"/>
    </location>
</feature>
<feature type="transmembrane region" description="Helical" evidence="1">
    <location>
        <begin position="154"/>
        <end position="173"/>
    </location>
</feature>
<feature type="transmembrane region" description="Helical" evidence="1">
    <location>
        <begin position="37"/>
        <end position="58"/>
    </location>
</feature>
<keyword evidence="3" id="KW-1185">Reference proteome</keyword>
<dbReference type="InterPro" id="IPR037185">
    <property type="entry name" value="EmrE-like"/>
</dbReference>
<feature type="transmembrane region" description="Helical" evidence="1">
    <location>
        <begin position="70"/>
        <end position="92"/>
    </location>
</feature>
<gene>
    <name evidence="2" type="ORF">QU481_17990</name>
</gene>
<sequence length="289" mass="30018">MSSVVLSRAGHSPLALLIGTGSLLGAGLLVVKLATSVGVAPLGYAFWSSLLAGALLLSIGRLPTGRGRELARYSVLMGGLSLLPNCLTYLAIPHLGTGYAALLYTLPTLFTWLMALAIGWEKLSGPRALAVGLGVAGAVLVLSPRLRLAAPAEFGWLLVALGSPLFLALCNLLRKRYLPKGIDNAMLAGSQLLAGALTLLPWLLFSGGLVVPVAGMRWLALQVGLSVVASLLYFQLQKLSSPVFLSQLGYVIMLSGLAGGALLFGDWPALATLLGVPLLYLGARLLARG</sequence>
<protein>
    <submittedName>
        <fullName evidence="2">DMT family transporter</fullName>
    </submittedName>
</protein>
<feature type="transmembrane region" description="Helical" evidence="1">
    <location>
        <begin position="185"/>
        <end position="204"/>
    </location>
</feature>
<feature type="transmembrane region" description="Helical" evidence="1">
    <location>
        <begin position="269"/>
        <end position="287"/>
    </location>
</feature>
<feature type="transmembrane region" description="Helical" evidence="1">
    <location>
        <begin position="98"/>
        <end position="116"/>
    </location>
</feature>
<accession>A0ABT7XSG8</accession>
<dbReference type="RefSeq" id="WP_289831401.1">
    <property type="nucleotide sequence ID" value="NZ_JAUEDK010000041.1"/>
</dbReference>
<dbReference type="SUPFAM" id="SSF103481">
    <property type="entry name" value="Multidrug resistance efflux transporter EmrE"/>
    <property type="match status" value="2"/>
</dbReference>
<feature type="transmembrane region" description="Helical" evidence="1">
    <location>
        <begin position="12"/>
        <end position="31"/>
    </location>
</feature>
<feature type="transmembrane region" description="Helical" evidence="1">
    <location>
        <begin position="128"/>
        <end position="148"/>
    </location>
</feature>
<feature type="transmembrane region" description="Helical" evidence="1">
    <location>
        <begin position="243"/>
        <end position="263"/>
    </location>
</feature>
<evidence type="ECO:0000256" key="1">
    <source>
        <dbReference type="SAM" id="Phobius"/>
    </source>
</evidence>